<organism evidence="2 3">
    <name type="scientific">Trichonephila clavata</name>
    <name type="common">Joro spider</name>
    <name type="synonym">Nephila clavata</name>
    <dbReference type="NCBI Taxonomy" id="2740835"/>
    <lineage>
        <taxon>Eukaryota</taxon>
        <taxon>Metazoa</taxon>
        <taxon>Ecdysozoa</taxon>
        <taxon>Arthropoda</taxon>
        <taxon>Chelicerata</taxon>
        <taxon>Arachnida</taxon>
        <taxon>Araneae</taxon>
        <taxon>Araneomorphae</taxon>
        <taxon>Entelegynae</taxon>
        <taxon>Araneoidea</taxon>
        <taxon>Nephilidae</taxon>
        <taxon>Trichonephila</taxon>
    </lineage>
</organism>
<evidence type="ECO:0000313" key="3">
    <source>
        <dbReference type="Proteomes" id="UP000887116"/>
    </source>
</evidence>
<dbReference type="Proteomes" id="UP000887116">
    <property type="component" value="Unassembled WGS sequence"/>
</dbReference>
<evidence type="ECO:0000313" key="2">
    <source>
        <dbReference type="EMBL" id="GFR27590.1"/>
    </source>
</evidence>
<evidence type="ECO:0000256" key="1">
    <source>
        <dbReference type="SAM" id="MobiDB-lite"/>
    </source>
</evidence>
<keyword evidence="3" id="KW-1185">Reference proteome</keyword>
<sequence length="120" mass="13985">MDNGSPLAHPRDPANHQAEHESAIQIDNYESSENEEENESHSDSQPEEESFIPHLKDKECKEHIVLKYGNRKLLQKVNCQIERLYRKVCFLKVYGLPKEILYRTNNGETHKYVYAGKVSK</sequence>
<dbReference type="OrthoDB" id="10345904at2759"/>
<comment type="caution">
    <text evidence="2">The sequence shown here is derived from an EMBL/GenBank/DDBJ whole genome shotgun (WGS) entry which is preliminary data.</text>
</comment>
<dbReference type="AlphaFoldDB" id="A0A8X6HSB1"/>
<reference evidence="2" key="1">
    <citation type="submission" date="2020-07" db="EMBL/GenBank/DDBJ databases">
        <title>Multicomponent nature underlies the extraordinary mechanical properties of spider dragline silk.</title>
        <authorList>
            <person name="Kono N."/>
            <person name="Nakamura H."/>
            <person name="Mori M."/>
            <person name="Yoshida Y."/>
            <person name="Ohtoshi R."/>
            <person name="Malay A.D."/>
            <person name="Moran D.A.P."/>
            <person name="Tomita M."/>
            <person name="Numata K."/>
            <person name="Arakawa K."/>
        </authorList>
    </citation>
    <scope>NUCLEOTIDE SEQUENCE</scope>
</reference>
<feature type="region of interest" description="Disordered" evidence="1">
    <location>
        <begin position="1"/>
        <end position="55"/>
    </location>
</feature>
<name>A0A8X6HSB1_TRICU</name>
<accession>A0A8X6HSB1</accession>
<gene>
    <name evidence="2" type="ORF">TNCT_150861</name>
</gene>
<feature type="compositionally biased region" description="Basic and acidic residues" evidence="1">
    <location>
        <begin position="9"/>
        <end position="22"/>
    </location>
</feature>
<protein>
    <submittedName>
        <fullName evidence="2">Uncharacterized protein</fullName>
    </submittedName>
</protein>
<dbReference type="EMBL" id="BMAO01008941">
    <property type="protein sequence ID" value="GFR27590.1"/>
    <property type="molecule type" value="Genomic_DNA"/>
</dbReference>
<proteinExistence type="predicted"/>